<dbReference type="RefSeq" id="XP_028152298.1">
    <property type="nucleotide sequence ID" value="XM_028296497.1"/>
</dbReference>
<gene>
    <name evidence="2" type="primary">LOC114345703</name>
</gene>
<dbReference type="PANTHER" id="PTHR33244">
    <property type="entry name" value="INTEGRASE CATALYTIC DOMAIN-CONTAINING PROTEIN-RELATED"/>
    <property type="match status" value="1"/>
</dbReference>
<organism evidence="2">
    <name type="scientific">Diabrotica virgifera virgifera</name>
    <name type="common">western corn rootworm</name>
    <dbReference type="NCBI Taxonomy" id="50390"/>
    <lineage>
        <taxon>Eukaryota</taxon>
        <taxon>Metazoa</taxon>
        <taxon>Ecdysozoa</taxon>
        <taxon>Arthropoda</taxon>
        <taxon>Hexapoda</taxon>
        <taxon>Insecta</taxon>
        <taxon>Pterygota</taxon>
        <taxon>Neoptera</taxon>
        <taxon>Endopterygota</taxon>
        <taxon>Coleoptera</taxon>
        <taxon>Polyphaga</taxon>
        <taxon>Cucujiformia</taxon>
        <taxon>Chrysomeloidea</taxon>
        <taxon>Chrysomelidae</taxon>
        <taxon>Galerucinae</taxon>
        <taxon>Diabroticina</taxon>
        <taxon>Diabroticites</taxon>
        <taxon>Diabrotica</taxon>
    </lineage>
</organism>
<evidence type="ECO:0000313" key="2">
    <source>
        <dbReference type="RefSeq" id="XP_028152298.1"/>
    </source>
</evidence>
<accession>A0A6P7H3N0</accession>
<dbReference type="PANTHER" id="PTHR33244:SF3">
    <property type="entry name" value="PEPTIDASE A2 DOMAIN-CONTAINING PROTEIN"/>
    <property type="match status" value="1"/>
</dbReference>
<name>A0A6P7H3N0_DIAVI</name>
<sequence length="206" mass="23840">MLRKCSNHDDLFYYLLEYRNSPLCGLNVSPAELLSNRILRSSLPVSNNILQPKVVNVYDKRLQRQGITKDHHDKTAKQRCNFQLNDNVLVKVRKEDMSWEPAKVVEEYPAPRSYIVQDQSGHTYRKNSSFLKHTKNETLINPSCSTDNFDYSESTECNNNSYDKDEEQQNISGNINDPGLGVSLNKSSRPGRCIKRPQRFDDFVTY</sequence>
<reference evidence="2" key="1">
    <citation type="submission" date="2025-08" db="UniProtKB">
        <authorList>
            <consortium name="RefSeq"/>
        </authorList>
    </citation>
    <scope>IDENTIFICATION</scope>
    <source>
        <tissue evidence="2">Whole insect</tissue>
    </source>
</reference>
<feature type="region of interest" description="Disordered" evidence="1">
    <location>
        <begin position="155"/>
        <end position="188"/>
    </location>
</feature>
<protein>
    <submittedName>
        <fullName evidence="2">Uncharacterized protein LOC114345703</fullName>
    </submittedName>
</protein>
<proteinExistence type="predicted"/>
<evidence type="ECO:0000256" key="1">
    <source>
        <dbReference type="SAM" id="MobiDB-lite"/>
    </source>
</evidence>
<dbReference type="InParanoid" id="A0A6P7H3N0"/>
<dbReference type="AlphaFoldDB" id="A0A6P7H3N0"/>